<name>A0A9P6NQJ2_9BASI</name>
<evidence type="ECO:0000313" key="2">
    <source>
        <dbReference type="Proteomes" id="UP000886653"/>
    </source>
</evidence>
<accession>A0A9P6NQJ2</accession>
<sequence length="54" mass="6691">MWRIIQDRKPSWFMIEHESSGFEVLEQTFNIITYPRYPMTVIFSLPFYPFWQGE</sequence>
<dbReference type="AlphaFoldDB" id="A0A9P6NQJ2"/>
<proteinExistence type="predicted"/>
<dbReference type="Proteomes" id="UP000886653">
    <property type="component" value="Unassembled WGS sequence"/>
</dbReference>
<comment type="caution">
    <text evidence="1">The sequence shown here is derived from an EMBL/GenBank/DDBJ whole genome shotgun (WGS) entry which is preliminary data.</text>
</comment>
<dbReference type="EMBL" id="MU167237">
    <property type="protein sequence ID" value="KAG0148413.1"/>
    <property type="molecule type" value="Genomic_DNA"/>
</dbReference>
<reference evidence="1" key="1">
    <citation type="submission" date="2013-11" db="EMBL/GenBank/DDBJ databases">
        <title>Genome sequence of the fusiform rust pathogen reveals effectors for host alternation and coevolution with pine.</title>
        <authorList>
            <consortium name="DOE Joint Genome Institute"/>
            <person name="Smith K."/>
            <person name="Pendleton A."/>
            <person name="Kubisiak T."/>
            <person name="Anderson C."/>
            <person name="Salamov A."/>
            <person name="Aerts A."/>
            <person name="Riley R."/>
            <person name="Clum A."/>
            <person name="Lindquist E."/>
            <person name="Ence D."/>
            <person name="Campbell M."/>
            <person name="Kronenberg Z."/>
            <person name="Feau N."/>
            <person name="Dhillon B."/>
            <person name="Hamelin R."/>
            <person name="Burleigh J."/>
            <person name="Smith J."/>
            <person name="Yandell M."/>
            <person name="Nelson C."/>
            <person name="Grigoriev I."/>
            <person name="Davis J."/>
        </authorList>
    </citation>
    <scope>NUCLEOTIDE SEQUENCE</scope>
    <source>
        <strain evidence="1">G11</strain>
    </source>
</reference>
<gene>
    <name evidence="1" type="ORF">CROQUDRAFT_654916</name>
</gene>
<keyword evidence="2" id="KW-1185">Reference proteome</keyword>
<evidence type="ECO:0000313" key="1">
    <source>
        <dbReference type="EMBL" id="KAG0148413.1"/>
    </source>
</evidence>
<protein>
    <submittedName>
        <fullName evidence="1">Uncharacterized protein</fullName>
    </submittedName>
</protein>
<organism evidence="1 2">
    <name type="scientific">Cronartium quercuum f. sp. fusiforme G11</name>
    <dbReference type="NCBI Taxonomy" id="708437"/>
    <lineage>
        <taxon>Eukaryota</taxon>
        <taxon>Fungi</taxon>
        <taxon>Dikarya</taxon>
        <taxon>Basidiomycota</taxon>
        <taxon>Pucciniomycotina</taxon>
        <taxon>Pucciniomycetes</taxon>
        <taxon>Pucciniales</taxon>
        <taxon>Coleosporiaceae</taxon>
        <taxon>Cronartium</taxon>
    </lineage>
</organism>